<keyword evidence="23" id="KW-1185">Reference proteome</keyword>
<evidence type="ECO:0000256" key="16">
    <source>
        <dbReference type="PIRSR" id="PIRSR000130-3"/>
    </source>
</evidence>
<feature type="active site" description="Proton acceptor" evidence="13 14">
    <location>
        <position position="416"/>
    </location>
</feature>
<keyword evidence="7 13" id="KW-0658">Purine biosynthesis</keyword>
<dbReference type="EC" id="1.1.1.205" evidence="13 20"/>
<reference evidence="22 23" key="1">
    <citation type="submission" date="2019-09" db="EMBL/GenBank/DDBJ databases">
        <title>Complete genome sequence of Arachidicoccus sp. B3-10 isolated from apple orchard soil.</title>
        <authorList>
            <person name="Kim H.S."/>
            <person name="Han K.-I."/>
            <person name="Suh M.K."/>
            <person name="Lee K.C."/>
            <person name="Eom M.K."/>
            <person name="Kim J.-S."/>
            <person name="Kang S.W."/>
            <person name="Sin Y."/>
            <person name="Lee J.-S."/>
        </authorList>
    </citation>
    <scope>NUCLEOTIDE SEQUENCE [LARGE SCALE GENOMIC DNA]</scope>
    <source>
        <strain evidence="22 23">B3-10</strain>
    </source>
</reference>
<evidence type="ECO:0000256" key="4">
    <source>
        <dbReference type="ARBA" id="ARBA00022723"/>
    </source>
</evidence>
<dbReference type="PIRSF" id="PIRSF000130">
    <property type="entry name" value="IMPDH"/>
    <property type="match status" value="1"/>
</dbReference>
<dbReference type="GO" id="GO:0003938">
    <property type="term" value="F:IMP dehydrogenase activity"/>
    <property type="evidence" value="ECO:0007669"/>
    <property type="project" value="UniProtKB-UniRule"/>
</dbReference>
<keyword evidence="6 13" id="KW-0332">GMP biosynthesis</keyword>
<dbReference type="AlphaFoldDB" id="A0A5P2G3R5"/>
<dbReference type="SMART" id="SM00116">
    <property type="entry name" value="CBS"/>
    <property type="match status" value="2"/>
</dbReference>
<dbReference type="RefSeq" id="WP_131330323.1">
    <property type="nucleotide sequence ID" value="NZ_CP044016.1"/>
</dbReference>
<dbReference type="InterPro" id="IPR013785">
    <property type="entry name" value="Aldolase_TIM"/>
</dbReference>
<dbReference type="PROSITE" id="PS00487">
    <property type="entry name" value="IMP_DH_GMP_RED"/>
    <property type="match status" value="1"/>
</dbReference>
<evidence type="ECO:0000256" key="9">
    <source>
        <dbReference type="ARBA" id="ARBA00023002"/>
    </source>
</evidence>
<feature type="binding site" evidence="13">
    <location>
        <position position="484"/>
    </location>
    <ligand>
        <name>K(+)</name>
        <dbReference type="ChEBI" id="CHEBI:29103"/>
        <note>ligand shared between two tetrameric partners</note>
    </ligand>
</feature>
<evidence type="ECO:0000256" key="19">
    <source>
        <dbReference type="RuleBase" id="RU003927"/>
    </source>
</evidence>
<feature type="active site" description="Thioimidate intermediate" evidence="13 14">
    <location>
        <position position="318"/>
    </location>
</feature>
<evidence type="ECO:0000313" key="23">
    <source>
        <dbReference type="Proteomes" id="UP000292424"/>
    </source>
</evidence>
<organism evidence="22 23">
    <name type="scientific">Rhizosphaericola mali</name>
    <dbReference type="NCBI Taxonomy" id="2545455"/>
    <lineage>
        <taxon>Bacteria</taxon>
        <taxon>Pseudomonadati</taxon>
        <taxon>Bacteroidota</taxon>
        <taxon>Chitinophagia</taxon>
        <taxon>Chitinophagales</taxon>
        <taxon>Chitinophagaceae</taxon>
        <taxon>Rhizosphaericola</taxon>
    </lineage>
</organism>
<feature type="binding site" evidence="13 16">
    <location>
        <begin position="311"/>
        <end position="313"/>
    </location>
    <ligand>
        <name>NAD(+)</name>
        <dbReference type="ChEBI" id="CHEBI:57540"/>
    </ligand>
</feature>
<keyword evidence="11 18" id="KW-0129">CBS domain</keyword>
<dbReference type="EMBL" id="CP044016">
    <property type="protein sequence ID" value="QES89378.1"/>
    <property type="molecule type" value="Genomic_DNA"/>
</dbReference>
<comment type="similarity">
    <text evidence="2 13 19">Belongs to the IMPDH/GMPR family.</text>
</comment>
<evidence type="ECO:0000256" key="20">
    <source>
        <dbReference type="RuleBase" id="RU003928"/>
    </source>
</evidence>
<dbReference type="NCBIfam" id="TIGR01302">
    <property type="entry name" value="IMP_dehydrog"/>
    <property type="match status" value="1"/>
</dbReference>
<comment type="caution">
    <text evidence="13">Lacks conserved residue(s) required for the propagation of feature annotation.</text>
</comment>
<feature type="binding site" evidence="13">
    <location>
        <position position="261"/>
    </location>
    <ligand>
        <name>NAD(+)</name>
        <dbReference type="ChEBI" id="CHEBI:57540"/>
    </ligand>
</feature>
<protein>
    <recommendedName>
        <fullName evidence="13 20">Inosine-5'-monophosphate dehydrogenase</fullName>
        <shortName evidence="13">IMP dehydrogenase</shortName>
        <shortName evidence="13">IMPD</shortName>
        <shortName evidence="13">IMPDH</shortName>
        <ecNumber evidence="13 20">1.1.1.205</ecNumber>
    </recommendedName>
</protein>
<feature type="binding site" evidence="13 15">
    <location>
        <begin position="398"/>
        <end position="402"/>
    </location>
    <ligand>
        <name>IMP</name>
        <dbReference type="ChEBI" id="CHEBI:58053"/>
    </ligand>
</feature>
<evidence type="ECO:0000256" key="5">
    <source>
        <dbReference type="ARBA" id="ARBA00022737"/>
    </source>
</evidence>
<feature type="binding site" description="in other chain" evidence="13 17">
    <location>
        <position position="313"/>
    </location>
    <ligand>
        <name>K(+)</name>
        <dbReference type="ChEBI" id="CHEBI:29103"/>
        <note>ligand shared between two tetrameric partners</note>
    </ligand>
</feature>
<keyword evidence="10 13" id="KW-0520">NAD</keyword>
<dbReference type="SUPFAM" id="SSF54631">
    <property type="entry name" value="CBS-domain pair"/>
    <property type="match status" value="1"/>
</dbReference>
<dbReference type="KEGG" id="arac:E0W69_012125"/>
<dbReference type="InterPro" id="IPR001093">
    <property type="entry name" value="IMP_DH_GMPRt"/>
</dbReference>
<evidence type="ECO:0000256" key="15">
    <source>
        <dbReference type="PIRSR" id="PIRSR000130-2"/>
    </source>
</evidence>
<dbReference type="FunFam" id="3.20.20.70:FF:000003">
    <property type="entry name" value="GMP reductase"/>
    <property type="match status" value="1"/>
</dbReference>
<comment type="function">
    <text evidence="13">Catalyzes the conversion of inosine 5'-phosphate (IMP) to xanthosine 5'-phosphate (XMP), the first committed and rate-limiting step in the de novo synthesis of guanine nucleotides, and therefore plays an important role in the regulation of cell growth.</text>
</comment>
<dbReference type="Gene3D" id="3.20.20.70">
    <property type="entry name" value="Aldolase class I"/>
    <property type="match status" value="1"/>
</dbReference>
<accession>A0A5P2G3R5</accession>
<dbReference type="CDD" id="cd00381">
    <property type="entry name" value="IMPDH"/>
    <property type="match status" value="1"/>
</dbReference>
<evidence type="ECO:0000256" key="7">
    <source>
        <dbReference type="ARBA" id="ARBA00022755"/>
    </source>
</evidence>
<evidence type="ECO:0000256" key="14">
    <source>
        <dbReference type="PIRSR" id="PIRSR000130-1"/>
    </source>
</evidence>
<evidence type="ECO:0000256" key="13">
    <source>
        <dbReference type="HAMAP-Rule" id="MF_01964"/>
    </source>
</evidence>
<comment type="catalytic activity">
    <reaction evidence="12 13 20">
        <text>IMP + NAD(+) + H2O = XMP + NADH + H(+)</text>
        <dbReference type="Rhea" id="RHEA:11708"/>
        <dbReference type="ChEBI" id="CHEBI:15377"/>
        <dbReference type="ChEBI" id="CHEBI:15378"/>
        <dbReference type="ChEBI" id="CHEBI:57464"/>
        <dbReference type="ChEBI" id="CHEBI:57540"/>
        <dbReference type="ChEBI" id="CHEBI:57945"/>
        <dbReference type="ChEBI" id="CHEBI:58053"/>
        <dbReference type="EC" id="1.1.1.205"/>
    </reaction>
</comment>
<dbReference type="CDD" id="cd04601">
    <property type="entry name" value="CBS_pair_IMPDH"/>
    <property type="match status" value="1"/>
</dbReference>
<evidence type="ECO:0000256" key="10">
    <source>
        <dbReference type="ARBA" id="ARBA00023027"/>
    </source>
</evidence>
<dbReference type="SMART" id="SM01240">
    <property type="entry name" value="IMPDH"/>
    <property type="match status" value="1"/>
</dbReference>
<evidence type="ECO:0000313" key="22">
    <source>
        <dbReference type="EMBL" id="QES89378.1"/>
    </source>
</evidence>
<comment type="pathway">
    <text evidence="13 20">Purine metabolism; XMP biosynthesis via de novo pathway; XMP from IMP: step 1/1.</text>
</comment>
<feature type="binding site" evidence="13 15">
    <location>
        <position position="316"/>
    </location>
    <ligand>
        <name>IMP</name>
        <dbReference type="ChEBI" id="CHEBI:58053"/>
    </ligand>
</feature>
<dbReference type="GO" id="GO:0000166">
    <property type="term" value="F:nucleotide binding"/>
    <property type="evidence" value="ECO:0007669"/>
    <property type="project" value="UniProtKB-UniRule"/>
</dbReference>
<dbReference type="Proteomes" id="UP000292424">
    <property type="component" value="Chromosome"/>
</dbReference>
<dbReference type="PANTHER" id="PTHR11911:SF111">
    <property type="entry name" value="INOSINE-5'-MONOPHOSPHATE DEHYDROGENASE"/>
    <property type="match status" value="1"/>
</dbReference>
<evidence type="ECO:0000259" key="21">
    <source>
        <dbReference type="PROSITE" id="PS51371"/>
    </source>
</evidence>
<dbReference type="GO" id="GO:0046872">
    <property type="term" value="F:metal ion binding"/>
    <property type="evidence" value="ECO:0007669"/>
    <property type="project" value="UniProtKB-UniRule"/>
</dbReference>
<feature type="binding site" evidence="13">
    <location>
        <position position="483"/>
    </location>
    <ligand>
        <name>K(+)</name>
        <dbReference type="ChEBI" id="CHEBI:29103"/>
        <note>ligand shared between two tetrameric partners</note>
    </ligand>
</feature>
<comment type="cofactor">
    <cofactor evidence="1 13">
        <name>K(+)</name>
        <dbReference type="ChEBI" id="CHEBI:29103"/>
    </cofactor>
</comment>
<evidence type="ECO:0000256" key="6">
    <source>
        <dbReference type="ARBA" id="ARBA00022749"/>
    </source>
</evidence>
<sequence length="501" mass="53713">MATKKSSSETNRDYEQRLFGTGLTFDDVLLMPGYSDVLPKEVSIKSQLTKEISLNLPILSSAMDTVTEASLAIALAREGGIGILHKNMTIEQQAEQVRKVKRSESGLILDPITLHEDATIGDALGLMRENKIGGIPIVDSKKLLVGILTNRDLRFETKKAKKVSEVMTSENLITAKEGIDLKKAEKILHQYKIEKLPVVGKKGELIGLVTYRDILQLKNFPNSIKDNYGRLLVGAALGITQDMLERAEALINVGVDIVGLDSAHGHSKGVIDSLQLLKKTFPKLQVIAGNVATAAGAKALADAGADAVKVGIGPGSICTTRIVAGAGVPQLTAIMETSNALKGTGIPIIGDGGIRYTGDMVKALAAGAQTVMMGSIFAGVEESPGETIIYEGRKFKQYRGMGSIGAMSMANGSKDRYFQESNDAKKLVPEGIEGRVPYKGYLHEVIAQFIGGLRSGMGYCGARTVEDLQKATFVQITNAGMQESHAHDIDITKEAPNYSRR</sequence>
<feature type="binding site" evidence="13">
    <location>
        <position position="485"/>
    </location>
    <ligand>
        <name>K(+)</name>
        <dbReference type="ChEBI" id="CHEBI:29103"/>
        <note>ligand shared between two tetrameric partners</note>
    </ligand>
</feature>
<feature type="binding site" description="in other chain" evidence="13 17">
    <location>
        <position position="318"/>
    </location>
    <ligand>
        <name>K(+)</name>
        <dbReference type="ChEBI" id="CHEBI:29103"/>
        <note>ligand shared between two tetrameric partners</note>
    </ligand>
</feature>
<evidence type="ECO:0000256" key="8">
    <source>
        <dbReference type="ARBA" id="ARBA00022958"/>
    </source>
</evidence>
<dbReference type="InterPro" id="IPR005990">
    <property type="entry name" value="IMP_DH"/>
</dbReference>
<evidence type="ECO:0000256" key="18">
    <source>
        <dbReference type="PROSITE-ProRule" id="PRU00703"/>
    </source>
</evidence>
<dbReference type="HAMAP" id="MF_01964">
    <property type="entry name" value="IMPDH"/>
    <property type="match status" value="1"/>
</dbReference>
<evidence type="ECO:0000256" key="3">
    <source>
        <dbReference type="ARBA" id="ARBA00011881"/>
    </source>
</evidence>
<evidence type="ECO:0000256" key="17">
    <source>
        <dbReference type="PIRSR" id="PIRSR000130-4"/>
    </source>
</evidence>
<feature type="binding site" description="in other chain" evidence="13 17">
    <location>
        <position position="315"/>
    </location>
    <ligand>
        <name>K(+)</name>
        <dbReference type="ChEBI" id="CHEBI:29103"/>
        <note>ligand shared between two tetrameric partners</note>
    </ligand>
</feature>
<feature type="domain" description="CBS" evidence="21">
    <location>
        <begin position="107"/>
        <end position="163"/>
    </location>
</feature>
<keyword evidence="4 13" id="KW-0479">Metal-binding</keyword>
<dbReference type="SUPFAM" id="SSF51412">
    <property type="entry name" value="Inosine monophosphate dehydrogenase (IMPDH)"/>
    <property type="match status" value="1"/>
</dbReference>
<feature type="binding site" evidence="13 15">
    <location>
        <position position="430"/>
    </location>
    <ligand>
        <name>IMP</name>
        <dbReference type="ChEBI" id="CHEBI:58053"/>
    </ligand>
</feature>
<dbReference type="GO" id="GO:0006183">
    <property type="term" value="P:GTP biosynthetic process"/>
    <property type="evidence" value="ECO:0007669"/>
    <property type="project" value="TreeGrafter"/>
</dbReference>
<evidence type="ECO:0000256" key="2">
    <source>
        <dbReference type="ARBA" id="ARBA00005502"/>
    </source>
</evidence>
<gene>
    <name evidence="13 22" type="primary">guaB</name>
    <name evidence="22" type="ORF">E0W69_012125</name>
</gene>
<keyword evidence="8 13" id="KW-0630">Potassium</keyword>
<dbReference type="PROSITE" id="PS51371">
    <property type="entry name" value="CBS"/>
    <property type="match status" value="2"/>
</dbReference>
<evidence type="ECO:0000256" key="1">
    <source>
        <dbReference type="ARBA" id="ARBA00001958"/>
    </source>
</evidence>
<dbReference type="GO" id="GO:0006177">
    <property type="term" value="P:GMP biosynthetic process"/>
    <property type="evidence" value="ECO:0007669"/>
    <property type="project" value="UniProtKB-UniRule"/>
</dbReference>
<evidence type="ECO:0000256" key="12">
    <source>
        <dbReference type="ARBA" id="ARBA00048028"/>
    </source>
</evidence>
<dbReference type="Pfam" id="PF00478">
    <property type="entry name" value="IMPDH"/>
    <property type="match status" value="1"/>
</dbReference>
<feature type="domain" description="CBS" evidence="21">
    <location>
        <begin position="167"/>
        <end position="224"/>
    </location>
</feature>
<dbReference type="UniPathway" id="UPA00601">
    <property type="reaction ID" value="UER00295"/>
</dbReference>
<name>A0A5P2G3R5_9BACT</name>
<feature type="binding site" evidence="13 15">
    <location>
        <begin position="374"/>
        <end position="375"/>
    </location>
    <ligand>
        <name>IMP</name>
        <dbReference type="ChEBI" id="CHEBI:58053"/>
    </ligand>
</feature>
<dbReference type="Pfam" id="PF00571">
    <property type="entry name" value="CBS"/>
    <property type="match status" value="2"/>
</dbReference>
<dbReference type="PANTHER" id="PTHR11911">
    <property type="entry name" value="INOSINE-5-MONOPHOSPHATE DEHYDROGENASE RELATED"/>
    <property type="match status" value="1"/>
</dbReference>
<dbReference type="InterPro" id="IPR046342">
    <property type="entry name" value="CBS_dom_sf"/>
</dbReference>
<evidence type="ECO:0000256" key="11">
    <source>
        <dbReference type="ARBA" id="ARBA00023122"/>
    </source>
</evidence>
<comment type="subunit">
    <text evidence="3 13">Homotetramer.</text>
</comment>
<feature type="binding site" evidence="13 15">
    <location>
        <begin position="351"/>
        <end position="353"/>
    </location>
    <ligand>
        <name>IMP</name>
        <dbReference type="ChEBI" id="CHEBI:58053"/>
    </ligand>
</feature>
<dbReference type="InterPro" id="IPR015875">
    <property type="entry name" value="IMP_DH/GMP_Rdtase_CS"/>
</dbReference>
<keyword evidence="5" id="KW-0677">Repeat</keyword>
<feature type="binding site" evidence="16">
    <location>
        <begin position="261"/>
        <end position="263"/>
    </location>
    <ligand>
        <name>NAD(+)</name>
        <dbReference type="ChEBI" id="CHEBI:57540"/>
    </ligand>
</feature>
<dbReference type="OrthoDB" id="9805398at2"/>
<proteinExistence type="inferred from homology"/>
<keyword evidence="9 13" id="KW-0560">Oxidoreductase</keyword>
<dbReference type="InterPro" id="IPR000644">
    <property type="entry name" value="CBS_dom"/>
</dbReference>
<comment type="activity regulation">
    <text evidence="13">Mycophenolic acid (MPA) is a non-competitive inhibitor that prevents formation of the closed enzyme conformation by binding to the same site as the amobile flap. In contrast, mizoribine monophosphate (MZP) is a competitive inhibitor that induces the closed conformation. MPA is a potent inhibitor of mammalian IMPDHs but a poor inhibitor of the bacterial enzymes. MZP is a more potent inhibitor of bacterial IMPDH.</text>
</comment>